<comment type="caution">
    <text evidence="1">The sequence shown here is derived from an EMBL/GenBank/DDBJ whole genome shotgun (WGS) entry which is preliminary data.</text>
</comment>
<name>A0ABS8UKG9_DATST</name>
<reference evidence="1 2" key="1">
    <citation type="journal article" date="2021" name="BMC Genomics">
        <title>Datura genome reveals duplications of psychoactive alkaloid biosynthetic genes and high mutation rate following tissue culture.</title>
        <authorList>
            <person name="Rajewski A."/>
            <person name="Carter-House D."/>
            <person name="Stajich J."/>
            <person name="Litt A."/>
        </authorList>
    </citation>
    <scope>NUCLEOTIDE SEQUENCE [LARGE SCALE GENOMIC DNA]</scope>
    <source>
        <strain evidence="1">AR-01</strain>
    </source>
</reference>
<evidence type="ECO:0000313" key="2">
    <source>
        <dbReference type="Proteomes" id="UP000823775"/>
    </source>
</evidence>
<evidence type="ECO:0000313" key="1">
    <source>
        <dbReference type="EMBL" id="MCD9558945.1"/>
    </source>
</evidence>
<proteinExistence type="predicted"/>
<sequence length="123" mass="14109">MVRKFFESRSLSEQINHNVLPGKSMIRQIPGDMPGVPWKSLMFINDARPKGKFTICKFAGETDDCCLLTDLVNEDWLWKLNVHCGTTMMSLMTICSENKLMTWIQVKPRGFAGKDQDVLNILR</sequence>
<organism evidence="1 2">
    <name type="scientific">Datura stramonium</name>
    <name type="common">Jimsonweed</name>
    <name type="synonym">Common thornapple</name>
    <dbReference type="NCBI Taxonomy" id="4076"/>
    <lineage>
        <taxon>Eukaryota</taxon>
        <taxon>Viridiplantae</taxon>
        <taxon>Streptophyta</taxon>
        <taxon>Embryophyta</taxon>
        <taxon>Tracheophyta</taxon>
        <taxon>Spermatophyta</taxon>
        <taxon>Magnoliopsida</taxon>
        <taxon>eudicotyledons</taxon>
        <taxon>Gunneridae</taxon>
        <taxon>Pentapetalae</taxon>
        <taxon>asterids</taxon>
        <taxon>lamiids</taxon>
        <taxon>Solanales</taxon>
        <taxon>Solanaceae</taxon>
        <taxon>Solanoideae</taxon>
        <taxon>Datureae</taxon>
        <taxon>Datura</taxon>
    </lineage>
</organism>
<keyword evidence="2" id="KW-1185">Reference proteome</keyword>
<protein>
    <submittedName>
        <fullName evidence="1">Uncharacterized protein</fullName>
    </submittedName>
</protein>
<gene>
    <name evidence="1" type="ORF">HAX54_016645</name>
</gene>
<dbReference type="EMBL" id="JACEIK010002080">
    <property type="protein sequence ID" value="MCD9558945.1"/>
    <property type="molecule type" value="Genomic_DNA"/>
</dbReference>
<accession>A0ABS8UKG9</accession>
<dbReference type="Proteomes" id="UP000823775">
    <property type="component" value="Unassembled WGS sequence"/>
</dbReference>